<keyword evidence="4" id="KW-1185">Reference proteome</keyword>
<dbReference type="EMBL" id="BMNM01000008">
    <property type="protein sequence ID" value="GGI81595.1"/>
    <property type="molecule type" value="Genomic_DNA"/>
</dbReference>
<reference evidence="2" key="1">
    <citation type="journal article" date="2014" name="Int. J. Syst. Evol. Microbiol.">
        <title>Complete genome sequence of Corynebacterium casei LMG S-19264T (=DSM 44701T), isolated from a smear-ripened cheese.</title>
        <authorList>
            <consortium name="US DOE Joint Genome Institute (JGI-PGF)"/>
            <person name="Walter F."/>
            <person name="Albersmeier A."/>
            <person name="Kalinowski J."/>
            <person name="Ruckert C."/>
        </authorList>
    </citation>
    <scope>NUCLEOTIDE SEQUENCE</scope>
    <source>
        <strain evidence="2">JCM 11219</strain>
    </source>
</reference>
<dbReference type="RefSeq" id="WP_188603636.1">
    <property type="nucleotide sequence ID" value="NZ_AP026830.1"/>
</dbReference>
<dbReference type="OrthoDB" id="375722at2157"/>
<organism evidence="2 3">
    <name type="scientific">Vulcanisaeta souniana JCM 11219</name>
    <dbReference type="NCBI Taxonomy" id="1293586"/>
    <lineage>
        <taxon>Archaea</taxon>
        <taxon>Thermoproteota</taxon>
        <taxon>Thermoprotei</taxon>
        <taxon>Thermoproteales</taxon>
        <taxon>Thermoproteaceae</taxon>
        <taxon>Vulcanisaeta</taxon>
    </lineage>
</organism>
<dbReference type="AlphaFoldDB" id="A0A830EJ05"/>
<reference evidence="4" key="3">
    <citation type="submission" date="2022-09" db="EMBL/GenBank/DDBJ databases">
        <title>Complete genome sequence of Vulcanisaeta souniana.</title>
        <authorList>
            <person name="Kato S."/>
            <person name="Itoh T."/>
            <person name="Ohkuma M."/>
        </authorList>
    </citation>
    <scope>NUCLEOTIDE SEQUENCE [LARGE SCALE GENOMIC DNA]</scope>
    <source>
        <strain evidence="4">JCM 11219</strain>
    </source>
</reference>
<sequence length="51" mass="5660">MNGISRLYGIDGNVEVKGRVCRLYPVYKYPWVIELGGEDSGKVEGEGGRSR</sequence>
<proteinExistence type="predicted"/>
<reference evidence="2" key="2">
    <citation type="submission" date="2020-09" db="EMBL/GenBank/DDBJ databases">
        <authorList>
            <person name="Sun Q."/>
            <person name="Ohkuma M."/>
        </authorList>
    </citation>
    <scope>NUCLEOTIDE SEQUENCE</scope>
    <source>
        <strain evidence="2">JCM 11219</strain>
    </source>
</reference>
<evidence type="ECO:0000313" key="3">
    <source>
        <dbReference type="Proteomes" id="UP000657075"/>
    </source>
</evidence>
<accession>A0A830EJ05</accession>
<reference evidence="1" key="4">
    <citation type="journal article" date="2023" name="Microbiol. Resour. Announc.">
        <title>Complete Genome Sequence of Vulcanisaeta souniana Strain IC-059, a Hyperthermophilic Archaeon Isolated from Hot Spring Water in Japan.</title>
        <authorList>
            <person name="Kato S."/>
            <person name="Itoh T."/>
            <person name="Wu L."/>
            <person name="Ma J."/>
            <person name="Ohkuma M."/>
        </authorList>
    </citation>
    <scope>NUCLEOTIDE SEQUENCE</scope>
    <source>
        <strain evidence="1">JCM 11219</strain>
    </source>
</reference>
<dbReference type="EMBL" id="AP026830">
    <property type="protein sequence ID" value="BDR92857.1"/>
    <property type="molecule type" value="Genomic_DNA"/>
</dbReference>
<dbReference type="Proteomes" id="UP000657075">
    <property type="component" value="Unassembled WGS sequence"/>
</dbReference>
<dbReference type="Proteomes" id="UP001060771">
    <property type="component" value="Chromosome"/>
</dbReference>
<protein>
    <submittedName>
        <fullName evidence="2">Uncharacterized protein</fullName>
    </submittedName>
</protein>
<dbReference type="GeneID" id="76207489"/>
<evidence type="ECO:0000313" key="4">
    <source>
        <dbReference type="Proteomes" id="UP001060771"/>
    </source>
</evidence>
<evidence type="ECO:0000313" key="1">
    <source>
        <dbReference type="EMBL" id="BDR92857.1"/>
    </source>
</evidence>
<name>A0A830EJ05_9CREN</name>
<gene>
    <name evidence="2" type="ORF">GCM10007112_17890</name>
    <name evidence="1" type="ORF">Vsou_19500</name>
</gene>
<evidence type="ECO:0000313" key="2">
    <source>
        <dbReference type="EMBL" id="GGI81595.1"/>
    </source>
</evidence>